<name>A0AAD9R1N4_ACRCE</name>
<evidence type="ECO:0000313" key="1">
    <source>
        <dbReference type="EMBL" id="KAK2571193.1"/>
    </source>
</evidence>
<gene>
    <name evidence="1" type="ORF">P5673_003758</name>
</gene>
<organism evidence="1 2">
    <name type="scientific">Acropora cervicornis</name>
    <name type="common">Staghorn coral</name>
    <dbReference type="NCBI Taxonomy" id="6130"/>
    <lineage>
        <taxon>Eukaryota</taxon>
        <taxon>Metazoa</taxon>
        <taxon>Cnidaria</taxon>
        <taxon>Anthozoa</taxon>
        <taxon>Hexacorallia</taxon>
        <taxon>Scleractinia</taxon>
        <taxon>Astrocoeniina</taxon>
        <taxon>Acroporidae</taxon>
        <taxon>Acropora</taxon>
    </lineage>
</organism>
<protein>
    <submittedName>
        <fullName evidence="1">Uncharacterized protein</fullName>
    </submittedName>
</protein>
<reference evidence="1" key="2">
    <citation type="journal article" date="2023" name="Science">
        <title>Genomic signatures of disease resistance in endangered staghorn corals.</title>
        <authorList>
            <person name="Vollmer S.V."/>
            <person name="Selwyn J.D."/>
            <person name="Despard B.A."/>
            <person name="Roesel C.L."/>
        </authorList>
    </citation>
    <scope>NUCLEOTIDE SEQUENCE</scope>
    <source>
        <strain evidence="1">K2</strain>
    </source>
</reference>
<reference evidence="1" key="1">
    <citation type="journal article" date="2023" name="G3 (Bethesda)">
        <title>Whole genome assembly and annotation of the endangered Caribbean coral Acropora cervicornis.</title>
        <authorList>
            <person name="Selwyn J.D."/>
            <person name="Vollmer S.V."/>
        </authorList>
    </citation>
    <scope>NUCLEOTIDE SEQUENCE</scope>
    <source>
        <strain evidence="1">K2</strain>
    </source>
</reference>
<proteinExistence type="predicted"/>
<accession>A0AAD9R1N4</accession>
<dbReference type="Proteomes" id="UP001249851">
    <property type="component" value="Unassembled WGS sequence"/>
</dbReference>
<comment type="caution">
    <text evidence="1">The sequence shown here is derived from an EMBL/GenBank/DDBJ whole genome shotgun (WGS) entry which is preliminary data.</text>
</comment>
<keyword evidence="2" id="KW-1185">Reference proteome</keyword>
<dbReference type="EMBL" id="JARQWQ010000006">
    <property type="protein sequence ID" value="KAK2571193.1"/>
    <property type="molecule type" value="Genomic_DNA"/>
</dbReference>
<sequence length="9" mass="1058">MLLACRTNH</sequence>
<evidence type="ECO:0000313" key="2">
    <source>
        <dbReference type="Proteomes" id="UP001249851"/>
    </source>
</evidence>